<evidence type="ECO:0000256" key="1">
    <source>
        <dbReference type="SAM" id="MobiDB-lite"/>
    </source>
</evidence>
<dbReference type="Proteomes" id="UP000183567">
    <property type="component" value="Unassembled WGS sequence"/>
</dbReference>
<dbReference type="EMBL" id="LVVM01000709">
    <property type="protein sequence ID" value="OJA20140.1"/>
    <property type="molecule type" value="Genomic_DNA"/>
</dbReference>
<protein>
    <submittedName>
        <fullName evidence="2">Uncharacterized protein</fullName>
    </submittedName>
</protein>
<comment type="caution">
    <text evidence="2">The sequence shown here is derived from an EMBL/GenBank/DDBJ whole genome shotgun (WGS) entry which is preliminary data.</text>
</comment>
<reference evidence="2 3" key="1">
    <citation type="submission" date="2016-03" db="EMBL/GenBank/DDBJ databases">
        <title>Comparative genomics of the ectomycorrhizal sister species Rhizopogon vinicolor and Rhizopogon vesiculosus (Basidiomycota: Boletales) reveals a divergence of the mating type B locus.</title>
        <authorList>
            <person name="Mujic A.B."/>
            <person name="Kuo A."/>
            <person name="Tritt A."/>
            <person name="Lipzen A."/>
            <person name="Chen C."/>
            <person name="Johnson J."/>
            <person name="Sharma A."/>
            <person name="Barry K."/>
            <person name="Grigoriev I.V."/>
            <person name="Spatafora J.W."/>
        </authorList>
    </citation>
    <scope>NUCLEOTIDE SEQUENCE [LARGE SCALE GENOMIC DNA]</scope>
    <source>
        <strain evidence="2 3">AM-OR11-056</strain>
    </source>
</reference>
<proteinExistence type="predicted"/>
<accession>A0A1J8R8B3</accession>
<organism evidence="2 3">
    <name type="scientific">Rhizopogon vesiculosus</name>
    <dbReference type="NCBI Taxonomy" id="180088"/>
    <lineage>
        <taxon>Eukaryota</taxon>
        <taxon>Fungi</taxon>
        <taxon>Dikarya</taxon>
        <taxon>Basidiomycota</taxon>
        <taxon>Agaricomycotina</taxon>
        <taxon>Agaricomycetes</taxon>
        <taxon>Agaricomycetidae</taxon>
        <taxon>Boletales</taxon>
        <taxon>Suillineae</taxon>
        <taxon>Rhizopogonaceae</taxon>
        <taxon>Rhizopogon</taxon>
    </lineage>
</organism>
<name>A0A1J8R8B3_9AGAM</name>
<evidence type="ECO:0000313" key="3">
    <source>
        <dbReference type="Proteomes" id="UP000183567"/>
    </source>
</evidence>
<dbReference type="AlphaFoldDB" id="A0A1J8R8B3"/>
<feature type="region of interest" description="Disordered" evidence="1">
    <location>
        <begin position="216"/>
        <end position="245"/>
    </location>
</feature>
<evidence type="ECO:0000313" key="2">
    <source>
        <dbReference type="EMBL" id="OJA20140.1"/>
    </source>
</evidence>
<gene>
    <name evidence="2" type="ORF">AZE42_13303</name>
</gene>
<keyword evidence="3" id="KW-1185">Reference proteome</keyword>
<sequence length="245" mass="26939">MALDSHFAQHCNMAVLNLITIFCAADFSAPYSADLCKQLSGDALEAALCIHYQSWKIKNLVLQTFDEFNLAEQFQQIIAVVMNPPSPTLCFPSLPPIATFSQADTSPESRHIDWATWFSDREPTPLAPDEEDWPEIDQGPFPPEPFIPTTPSSSSTDSGIQPEVQGLHITQLPTLIPIHIYQLPMPPPSAPSPPPLLVPSPAPPVIIAKNEEVMGFSPTVDQTPTPFPAPPSPTMRCNRHTKNRQ</sequence>